<dbReference type="SUPFAM" id="SSF51735">
    <property type="entry name" value="NAD(P)-binding Rossmann-fold domains"/>
    <property type="match status" value="1"/>
</dbReference>
<feature type="domain" description="NAD-dependent epimerase/dehydratase" evidence="1">
    <location>
        <begin position="29"/>
        <end position="192"/>
    </location>
</feature>
<reference evidence="2 3" key="1">
    <citation type="submission" date="2020-08" db="EMBL/GenBank/DDBJ databases">
        <title>Genomic Encyclopedia of Type Strains, Phase IV (KMG-IV): sequencing the most valuable type-strain genomes for metagenomic binning, comparative biology and taxonomic classification.</title>
        <authorList>
            <person name="Goeker M."/>
        </authorList>
    </citation>
    <scope>NUCLEOTIDE SEQUENCE [LARGE SCALE GENOMIC DNA]</scope>
    <source>
        <strain evidence="2 3">DSM 23562</strain>
    </source>
</reference>
<dbReference type="Proteomes" id="UP000520814">
    <property type="component" value="Unassembled WGS sequence"/>
</dbReference>
<accession>A0A7W9W857</accession>
<dbReference type="RefSeq" id="WP_184201370.1">
    <property type="nucleotide sequence ID" value="NZ_JACHGW010000004.1"/>
</dbReference>
<name>A0A7W9W857_ARMRO</name>
<comment type="caution">
    <text evidence="2">The sequence shown here is derived from an EMBL/GenBank/DDBJ whole genome shotgun (WGS) entry which is preliminary data.</text>
</comment>
<evidence type="ECO:0000259" key="1">
    <source>
        <dbReference type="Pfam" id="PF01370"/>
    </source>
</evidence>
<organism evidence="2 3">
    <name type="scientific">Armatimonas rosea</name>
    <dbReference type="NCBI Taxonomy" id="685828"/>
    <lineage>
        <taxon>Bacteria</taxon>
        <taxon>Bacillati</taxon>
        <taxon>Armatimonadota</taxon>
        <taxon>Armatimonadia</taxon>
        <taxon>Armatimonadales</taxon>
        <taxon>Armatimonadaceae</taxon>
        <taxon>Armatimonas</taxon>
    </lineage>
</organism>
<dbReference type="Gene3D" id="3.40.50.720">
    <property type="entry name" value="NAD(P)-binding Rossmann-like Domain"/>
    <property type="match status" value="1"/>
</dbReference>
<dbReference type="InterPro" id="IPR001509">
    <property type="entry name" value="Epimerase_deHydtase"/>
</dbReference>
<proteinExistence type="predicted"/>
<dbReference type="AlphaFoldDB" id="A0A7W9W857"/>
<dbReference type="EMBL" id="JACHGW010000004">
    <property type="protein sequence ID" value="MBB6052398.1"/>
    <property type="molecule type" value="Genomic_DNA"/>
</dbReference>
<sequence>MTIDELEERLSEPTPAVVAALDALDGDFLILGAAGKMGPTLARMAKRAVGKKRRVIAVSRFSDPATRAALELAEVETIGADLLDVDALLALPDVENIVFMAGMKFGATGNEPLTWAMNSFLPGLVCQRFTTSRIAAFSTGNVYPLTPLHQGGSVEADAPGPVGEYAQSCLGRERIFEYFANTYETPVSLLRLNYAVELRYGVLCDLARKVWEGTPISVAMAAVNVVWQGDANAWALQSLAHASSPAAIFNLAGPEQLSVRRLATQLGKLLGKEPHFEGEEAPLALLSNGQKAHRVFGYPTVPIEQVLEWTAAWIKNGGPTLGKPTKFEVRDGKF</sequence>
<evidence type="ECO:0000313" key="2">
    <source>
        <dbReference type="EMBL" id="MBB6052398.1"/>
    </source>
</evidence>
<keyword evidence="3" id="KW-1185">Reference proteome</keyword>
<dbReference type="Pfam" id="PF01370">
    <property type="entry name" value="Epimerase"/>
    <property type="match status" value="1"/>
</dbReference>
<evidence type="ECO:0000313" key="3">
    <source>
        <dbReference type="Proteomes" id="UP000520814"/>
    </source>
</evidence>
<protein>
    <submittedName>
        <fullName evidence="2">Nucleoside-diphosphate-sugar epimerase</fullName>
    </submittedName>
</protein>
<dbReference type="InterPro" id="IPR036291">
    <property type="entry name" value="NAD(P)-bd_dom_sf"/>
</dbReference>
<gene>
    <name evidence="2" type="ORF">HNQ39_004219</name>
</gene>